<sequence length="122" mass="13014">MTVDGADYQVGANIWGSTYTMTGGPGGPDAVVATAERVARKHWTVTADGRSYRFRRASMWSSEQLLVEGDQTLGSVRRLSWWRGGAEAELPGLSLPVQLFVVAVVLSMWEKQQNAAAGGGGG</sequence>
<evidence type="ECO:0000313" key="1">
    <source>
        <dbReference type="EMBL" id="OSY35609.1"/>
    </source>
</evidence>
<comment type="caution">
    <text evidence="1">The sequence shown here is derived from an EMBL/GenBank/DDBJ whole genome shotgun (WGS) entry which is preliminary data.</text>
</comment>
<evidence type="ECO:0000313" key="2">
    <source>
        <dbReference type="Proteomes" id="UP000194360"/>
    </source>
</evidence>
<keyword evidence="2" id="KW-1185">Reference proteome</keyword>
<dbReference type="Proteomes" id="UP000194360">
    <property type="component" value="Unassembled WGS sequence"/>
</dbReference>
<name>A0A1Y2MKU6_PSEAH</name>
<gene>
    <name evidence="1" type="ORF">BG845_05944</name>
</gene>
<dbReference type="EMBL" id="MIGB01000049">
    <property type="protein sequence ID" value="OSY35609.1"/>
    <property type="molecule type" value="Genomic_DNA"/>
</dbReference>
<protein>
    <submittedName>
        <fullName evidence="1">Uncharacterized protein</fullName>
    </submittedName>
</protein>
<proteinExistence type="predicted"/>
<dbReference type="AlphaFoldDB" id="A0A1Y2MKU6"/>
<accession>A0A1Y2MKU6</accession>
<dbReference type="STRING" id="2074.BG845_05944"/>
<organism evidence="1 2">
    <name type="scientific">Pseudonocardia autotrophica</name>
    <name type="common">Amycolata autotrophica</name>
    <name type="synonym">Nocardia autotrophica</name>
    <dbReference type="NCBI Taxonomy" id="2074"/>
    <lineage>
        <taxon>Bacteria</taxon>
        <taxon>Bacillati</taxon>
        <taxon>Actinomycetota</taxon>
        <taxon>Actinomycetes</taxon>
        <taxon>Pseudonocardiales</taxon>
        <taxon>Pseudonocardiaceae</taxon>
        <taxon>Pseudonocardia</taxon>
    </lineage>
</organism>
<reference evidence="1 2" key="1">
    <citation type="submission" date="2016-09" db="EMBL/GenBank/DDBJ databases">
        <title>Pseudonocardia autotrophica DSM535, a candidate organism with high potential of specific P450 cytochromes.</title>
        <authorList>
            <person name="Grumaz C."/>
            <person name="Vainshtein Y."/>
            <person name="Kirstahler P."/>
            <person name="Sohn K."/>
        </authorList>
    </citation>
    <scope>NUCLEOTIDE SEQUENCE [LARGE SCALE GENOMIC DNA]</scope>
    <source>
        <strain evidence="1 2">DSM 535</strain>
    </source>
</reference>